<dbReference type="InterPro" id="IPR051681">
    <property type="entry name" value="Ser/Thr_Kinases-Pseudokinases"/>
</dbReference>
<feature type="compositionally biased region" description="Low complexity" evidence="1">
    <location>
        <begin position="463"/>
        <end position="473"/>
    </location>
</feature>
<dbReference type="PROSITE" id="PS50011">
    <property type="entry name" value="PROTEIN_KINASE_DOM"/>
    <property type="match status" value="1"/>
</dbReference>
<dbReference type="Proteomes" id="UP000736335">
    <property type="component" value="Unassembled WGS sequence"/>
</dbReference>
<evidence type="ECO:0000313" key="3">
    <source>
        <dbReference type="EMBL" id="KAF9781293.1"/>
    </source>
</evidence>
<feature type="region of interest" description="Disordered" evidence="1">
    <location>
        <begin position="449"/>
        <end position="473"/>
    </location>
</feature>
<evidence type="ECO:0000256" key="1">
    <source>
        <dbReference type="SAM" id="MobiDB-lite"/>
    </source>
</evidence>
<dbReference type="OrthoDB" id="2146423at2759"/>
<dbReference type="InterPro" id="IPR000719">
    <property type="entry name" value="Prot_kinase_dom"/>
</dbReference>
<dbReference type="GO" id="GO:0005524">
    <property type="term" value="F:ATP binding"/>
    <property type="evidence" value="ECO:0007669"/>
    <property type="project" value="InterPro"/>
</dbReference>
<dbReference type="SUPFAM" id="SSF56112">
    <property type="entry name" value="Protein kinase-like (PK-like)"/>
    <property type="match status" value="1"/>
</dbReference>
<organism evidence="3 4">
    <name type="scientific">Thelephora terrestris</name>
    <dbReference type="NCBI Taxonomy" id="56493"/>
    <lineage>
        <taxon>Eukaryota</taxon>
        <taxon>Fungi</taxon>
        <taxon>Dikarya</taxon>
        <taxon>Basidiomycota</taxon>
        <taxon>Agaricomycotina</taxon>
        <taxon>Agaricomycetes</taxon>
        <taxon>Thelephorales</taxon>
        <taxon>Thelephoraceae</taxon>
        <taxon>Thelephora</taxon>
    </lineage>
</organism>
<keyword evidence="4" id="KW-1185">Reference proteome</keyword>
<proteinExistence type="predicted"/>
<dbReference type="GO" id="GO:0004674">
    <property type="term" value="F:protein serine/threonine kinase activity"/>
    <property type="evidence" value="ECO:0007669"/>
    <property type="project" value="TreeGrafter"/>
</dbReference>
<evidence type="ECO:0000259" key="2">
    <source>
        <dbReference type="PROSITE" id="PS50011"/>
    </source>
</evidence>
<accession>A0A9P6H836</accession>
<reference evidence="3" key="2">
    <citation type="submission" date="2020-11" db="EMBL/GenBank/DDBJ databases">
        <authorList>
            <consortium name="DOE Joint Genome Institute"/>
            <person name="Kuo A."/>
            <person name="Miyauchi S."/>
            <person name="Kiss E."/>
            <person name="Drula E."/>
            <person name="Kohler A."/>
            <person name="Sanchez-Garcia M."/>
            <person name="Andreopoulos B."/>
            <person name="Barry K.W."/>
            <person name="Bonito G."/>
            <person name="Buee M."/>
            <person name="Carver A."/>
            <person name="Chen C."/>
            <person name="Cichocki N."/>
            <person name="Clum A."/>
            <person name="Culley D."/>
            <person name="Crous P.W."/>
            <person name="Fauchery L."/>
            <person name="Girlanda M."/>
            <person name="Hayes R."/>
            <person name="Keri Z."/>
            <person name="Labutti K."/>
            <person name="Lipzen A."/>
            <person name="Lombard V."/>
            <person name="Magnuson J."/>
            <person name="Maillard F."/>
            <person name="Morin E."/>
            <person name="Murat C."/>
            <person name="Nolan M."/>
            <person name="Ohm R."/>
            <person name="Pangilinan J."/>
            <person name="Pereira M."/>
            <person name="Perotto S."/>
            <person name="Peter M."/>
            <person name="Riley R."/>
            <person name="Sitrit Y."/>
            <person name="Stielow B."/>
            <person name="Szollosi G."/>
            <person name="Zifcakova L."/>
            <person name="Stursova M."/>
            <person name="Spatafora J.W."/>
            <person name="Tedersoo L."/>
            <person name="Vaario L.-M."/>
            <person name="Yamada A."/>
            <person name="Yan M."/>
            <person name="Wang P."/>
            <person name="Xu J."/>
            <person name="Bruns T."/>
            <person name="Baldrian P."/>
            <person name="Vilgalys R."/>
            <person name="Henrissat B."/>
            <person name="Grigoriev I.V."/>
            <person name="Hibbett D."/>
            <person name="Nagy L.G."/>
            <person name="Martin F.M."/>
        </authorList>
    </citation>
    <scope>NUCLEOTIDE SEQUENCE</scope>
    <source>
        <strain evidence="3">UH-Tt-Lm1</strain>
    </source>
</reference>
<dbReference type="AlphaFoldDB" id="A0A9P6H836"/>
<comment type="caution">
    <text evidence="3">The sequence shown here is derived from an EMBL/GenBank/DDBJ whole genome shotgun (WGS) entry which is preliminary data.</text>
</comment>
<dbReference type="PANTHER" id="PTHR44329">
    <property type="entry name" value="SERINE/THREONINE-PROTEIN KINASE TNNI3K-RELATED"/>
    <property type="match status" value="1"/>
</dbReference>
<keyword evidence="3" id="KW-0418">Kinase</keyword>
<dbReference type="InterPro" id="IPR011009">
    <property type="entry name" value="Kinase-like_dom_sf"/>
</dbReference>
<gene>
    <name evidence="3" type="ORF">BJ322DRAFT_267709</name>
</gene>
<dbReference type="Gene3D" id="1.10.510.10">
    <property type="entry name" value="Transferase(Phosphotransferase) domain 1"/>
    <property type="match status" value="1"/>
</dbReference>
<sequence length="505" mass="56240">MDPSHSISKVRNARLNRSFSNDVLPGLHTLSPLDPKSEEFLELFRSFLSKDERATILALSREDARVFIEIIDRVRFSRIFSRDCSVILSLNTKALREARLDIELEKIAFSVLKELCGEIGHLPDSYLLSCRLEPAVIALAPGRFSHIQKGSFEGKDVAVKSLRILKFDGEIQVRKHFCEEITVWRNLSHPNVLNLIGVSDTIEEGRLSVVYEWMANGNIMEYVRTNAGNHLKLLEDAVEGLKYLHQTGIVHGNLKGANILITNTEPISACLADFGFMTIVLNQIVGTRVAKPEVDEWTTPFVAPERLLLSEFVLENGAPTMEGDIYAMAMTTYQVLTGTLPFGEQTGPEVVAQVLEGARPSKPMNALDLGLSDVVWKLLEDCWQKEPHLRPPVEDFLSRVKSAASVCGTLSPVGGFPQRNEDPDSDLMKFDQLFLGMTHDESEAIARLPSHDSDTSASNSLFSETSEVSKTESTFTEPLPAFLFNPAPDHARELRQLHRTAVTPC</sequence>
<protein>
    <submittedName>
        <fullName evidence="3">Kinase-like domain-containing protein</fullName>
    </submittedName>
</protein>
<reference evidence="3" key="1">
    <citation type="journal article" date="2020" name="Nat. Commun.">
        <title>Large-scale genome sequencing of mycorrhizal fungi provides insights into the early evolution of symbiotic traits.</title>
        <authorList>
            <person name="Miyauchi S."/>
            <person name="Kiss E."/>
            <person name="Kuo A."/>
            <person name="Drula E."/>
            <person name="Kohler A."/>
            <person name="Sanchez-Garcia M."/>
            <person name="Morin E."/>
            <person name="Andreopoulos B."/>
            <person name="Barry K.W."/>
            <person name="Bonito G."/>
            <person name="Buee M."/>
            <person name="Carver A."/>
            <person name="Chen C."/>
            <person name="Cichocki N."/>
            <person name="Clum A."/>
            <person name="Culley D."/>
            <person name="Crous P.W."/>
            <person name="Fauchery L."/>
            <person name="Girlanda M."/>
            <person name="Hayes R.D."/>
            <person name="Keri Z."/>
            <person name="LaButti K."/>
            <person name="Lipzen A."/>
            <person name="Lombard V."/>
            <person name="Magnuson J."/>
            <person name="Maillard F."/>
            <person name="Murat C."/>
            <person name="Nolan M."/>
            <person name="Ohm R.A."/>
            <person name="Pangilinan J."/>
            <person name="Pereira M.F."/>
            <person name="Perotto S."/>
            <person name="Peter M."/>
            <person name="Pfister S."/>
            <person name="Riley R."/>
            <person name="Sitrit Y."/>
            <person name="Stielow J.B."/>
            <person name="Szollosi G."/>
            <person name="Zifcakova L."/>
            <person name="Stursova M."/>
            <person name="Spatafora J.W."/>
            <person name="Tedersoo L."/>
            <person name="Vaario L.M."/>
            <person name="Yamada A."/>
            <person name="Yan M."/>
            <person name="Wang P."/>
            <person name="Xu J."/>
            <person name="Bruns T."/>
            <person name="Baldrian P."/>
            <person name="Vilgalys R."/>
            <person name="Dunand C."/>
            <person name="Henrissat B."/>
            <person name="Grigoriev I.V."/>
            <person name="Hibbett D."/>
            <person name="Nagy L.G."/>
            <person name="Martin F.M."/>
        </authorList>
    </citation>
    <scope>NUCLEOTIDE SEQUENCE</scope>
    <source>
        <strain evidence="3">UH-Tt-Lm1</strain>
    </source>
</reference>
<name>A0A9P6H836_9AGAM</name>
<dbReference type="InterPro" id="IPR001245">
    <property type="entry name" value="Ser-Thr/Tyr_kinase_cat_dom"/>
</dbReference>
<feature type="domain" description="Protein kinase" evidence="2">
    <location>
        <begin position="133"/>
        <end position="406"/>
    </location>
</feature>
<dbReference type="EMBL" id="WIUZ02000014">
    <property type="protein sequence ID" value="KAF9781293.1"/>
    <property type="molecule type" value="Genomic_DNA"/>
</dbReference>
<dbReference type="Pfam" id="PF07714">
    <property type="entry name" value="PK_Tyr_Ser-Thr"/>
    <property type="match status" value="1"/>
</dbReference>
<keyword evidence="3" id="KW-0808">Transferase</keyword>
<evidence type="ECO:0000313" key="4">
    <source>
        <dbReference type="Proteomes" id="UP000736335"/>
    </source>
</evidence>